<protein>
    <submittedName>
        <fullName evidence="1">Uncharacterized protein</fullName>
    </submittedName>
</protein>
<reference evidence="1 2" key="1">
    <citation type="submission" date="2020-02" db="EMBL/GenBank/DDBJ databases">
        <title>Draft genome sequence of Haematococcus lacustris strain NIES-144.</title>
        <authorList>
            <person name="Morimoto D."/>
            <person name="Nakagawa S."/>
            <person name="Yoshida T."/>
            <person name="Sawayama S."/>
        </authorList>
    </citation>
    <scope>NUCLEOTIDE SEQUENCE [LARGE SCALE GENOMIC DNA]</scope>
    <source>
        <strain evidence="1 2">NIES-144</strain>
    </source>
</reference>
<accession>A0A699Z227</accession>
<keyword evidence="2" id="KW-1185">Reference proteome</keyword>
<dbReference type="EMBL" id="BLLF01000235">
    <property type="protein sequence ID" value="GFH09452.1"/>
    <property type="molecule type" value="Genomic_DNA"/>
</dbReference>
<proteinExistence type="predicted"/>
<dbReference type="AlphaFoldDB" id="A0A699Z227"/>
<evidence type="ECO:0000313" key="1">
    <source>
        <dbReference type="EMBL" id="GFH09452.1"/>
    </source>
</evidence>
<evidence type="ECO:0000313" key="2">
    <source>
        <dbReference type="Proteomes" id="UP000485058"/>
    </source>
</evidence>
<dbReference type="Proteomes" id="UP000485058">
    <property type="component" value="Unassembled WGS sequence"/>
</dbReference>
<name>A0A699Z227_HAELA</name>
<sequence length="213" mass="23221">MYDWADQGAAHPVAAGLSKLHPVILPIITMVMHARQLRVAPWSRGMRVSSRPIAAGSSQQLTSYLTLTRRSKLCSDKTCFHYNVKYATRAPASVTKFLRFQGASRLRAVRVKGVINGVVGLDGWSAYSFFARRGPARERVPRLQNLCGHVAQARAYSSQPESSVGDTMYAARAEGQDTSRNKVEAGVRVNVRALSGAMGGRVRISHGPIGTVR</sequence>
<gene>
    <name evidence="1" type="ORF">HaLaN_04594</name>
</gene>
<comment type="caution">
    <text evidence="1">The sequence shown here is derived from an EMBL/GenBank/DDBJ whole genome shotgun (WGS) entry which is preliminary data.</text>
</comment>
<organism evidence="1 2">
    <name type="scientific">Haematococcus lacustris</name>
    <name type="common">Green alga</name>
    <name type="synonym">Haematococcus pluvialis</name>
    <dbReference type="NCBI Taxonomy" id="44745"/>
    <lineage>
        <taxon>Eukaryota</taxon>
        <taxon>Viridiplantae</taxon>
        <taxon>Chlorophyta</taxon>
        <taxon>core chlorophytes</taxon>
        <taxon>Chlorophyceae</taxon>
        <taxon>CS clade</taxon>
        <taxon>Chlamydomonadales</taxon>
        <taxon>Haematococcaceae</taxon>
        <taxon>Haematococcus</taxon>
    </lineage>
</organism>